<dbReference type="SUPFAM" id="SSF51338">
    <property type="entry name" value="Composite domain of metallo-dependent hydrolases"/>
    <property type="match status" value="1"/>
</dbReference>
<dbReference type="InterPro" id="IPR011059">
    <property type="entry name" value="Metal-dep_hydrolase_composite"/>
</dbReference>
<evidence type="ECO:0000256" key="3">
    <source>
        <dbReference type="ARBA" id="ARBA00022801"/>
    </source>
</evidence>
<name>A0A2U2N3D5_9GAMM</name>
<dbReference type="EMBL" id="QFFI01000010">
    <property type="protein sequence ID" value="PWG63479.1"/>
    <property type="molecule type" value="Genomic_DNA"/>
</dbReference>
<dbReference type="Gene3D" id="3.20.20.140">
    <property type="entry name" value="Metal-dependent hydrolases"/>
    <property type="match status" value="1"/>
</dbReference>
<sequence>MEDVDLLLHPGWVVPMEPAGAVFEDHSVAVRDGALVALLPRPEAERHYRPARVRELPGQALMPGLVNAHTHAAMALLRGYADDLPLMTWLTEHIWPAEQAHVSEAFVRDGTELAVVEMLRGGVTCFNDMYYFPETVAEVASHAGMRVTVGMIVLDFPTVYADGPDGYLERGRALHADWRDHPLVDTVLAPHAPYTVGEASLERVRILADDLDRRVHIHLHETAGEVADSVREHGDRPLARLDALGLLGPRLLAVHMTQLTGDERARLAESGAHVVHCPEANLKLASGLCPVTDLLARGVNVALGTDGAASNNDLNLFGELRSAALVAKAESGDAGALPAWQALHLATLGGARALGRDHEIGSLLPGKAADMIAVDLSGPEAQPLHNVVSQLAYATGRSQVTDVWIAGRPVLADRLPQTLDMPALLERVRRWRDTISA</sequence>
<dbReference type="AlphaFoldDB" id="A0A2U2N3D5"/>
<dbReference type="PANTHER" id="PTHR43794">
    <property type="entry name" value="AMINOHYDROLASE SSNA-RELATED"/>
    <property type="match status" value="1"/>
</dbReference>
<proteinExistence type="inferred from homology"/>
<gene>
    <name evidence="6" type="ORF">DEM34_07900</name>
</gene>
<evidence type="ECO:0000259" key="5">
    <source>
        <dbReference type="Pfam" id="PF01979"/>
    </source>
</evidence>
<dbReference type="RefSeq" id="WP_109677993.1">
    <property type="nucleotide sequence ID" value="NZ_CP086615.1"/>
</dbReference>
<dbReference type="OrthoDB" id="9807210at2"/>
<reference evidence="6 7" key="1">
    <citation type="submission" date="2018-05" db="EMBL/GenBank/DDBJ databases">
        <title>Spiribacter halobius sp. nov., a moderately halophilic bacterium isolated from marine solar saltern.</title>
        <authorList>
            <person name="Zheng W.-S."/>
            <person name="Lu D.-C."/>
            <person name="Du Z.-J."/>
        </authorList>
    </citation>
    <scope>NUCLEOTIDE SEQUENCE [LARGE SCALE GENOMIC DNA]</scope>
    <source>
        <strain evidence="6 7">E85</strain>
    </source>
</reference>
<dbReference type="InterPro" id="IPR006680">
    <property type="entry name" value="Amidohydro-rel"/>
</dbReference>
<evidence type="ECO:0000313" key="6">
    <source>
        <dbReference type="EMBL" id="PWG63479.1"/>
    </source>
</evidence>
<keyword evidence="3 6" id="KW-0378">Hydrolase</keyword>
<evidence type="ECO:0000256" key="4">
    <source>
        <dbReference type="ARBA" id="ARBA00022833"/>
    </source>
</evidence>
<feature type="domain" description="Amidohydrolase-related" evidence="5">
    <location>
        <begin position="61"/>
        <end position="410"/>
    </location>
</feature>
<dbReference type="CDD" id="cd01298">
    <property type="entry name" value="ATZ_TRZ_like"/>
    <property type="match status" value="1"/>
</dbReference>
<dbReference type="NCBIfam" id="NF006549">
    <property type="entry name" value="PRK09045.1"/>
    <property type="match status" value="1"/>
</dbReference>
<keyword evidence="7" id="KW-1185">Reference proteome</keyword>
<dbReference type="Gene3D" id="2.30.40.10">
    <property type="entry name" value="Urease, subunit C, domain 1"/>
    <property type="match status" value="1"/>
</dbReference>
<keyword evidence="2" id="KW-0479">Metal-binding</keyword>
<evidence type="ECO:0000256" key="1">
    <source>
        <dbReference type="ARBA" id="ARBA00006745"/>
    </source>
</evidence>
<dbReference type="PANTHER" id="PTHR43794:SF11">
    <property type="entry name" value="AMIDOHYDROLASE-RELATED DOMAIN-CONTAINING PROTEIN"/>
    <property type="match status" value="1"/>
</dbReference>
<evidence type="ECO:0000313" key="7">
    <source>
        <dbReference type="Proteomes" id="UP000245474"/>
    </source>
</evidence>
<dbReference type="GO" id="GO:0019239">
    <property type="term" value="F:deaminase activity"/>
    <property type="evidence" value="ECO:0007669"/>
    <property type="project" value="UniProtKB-ARBA"/>
</dbReference>
<dbReference type="Proteomes" id="UP000245474">
    <property type="component" value="Unassembled WGS sequence"/>
</dbReference>
<accession>A0A2U2N3D5</accession>
<dbReference type="FunFam" id="3.20.20.140:FF:000014">
    <property type="entry name" value="5-methylthioadenosine/S-adenosylhomocysteine deaminase"/>
    <property type="match status" value="1"/>
</dbReference>
<evidence type="ECO:0000256" key="2">
    <source>
        <dbReference type="ARBA" id="ARBA00022723"/>
    </source>
</evidence>
<dbReference type="InterPro" id="IPR032466">
    <property type="entry name" value="Metal_Hydrolase"/>
</dbReference>
<dbReference type="InterPro" id="IPR050287">
    <property type="entry name" value="MTA/SAH_deaminase"/>
</dbReference>
<protein>
    <submittedName>
        <fullName evidence="6">TRZ/ATZ family hydrolase</fullName>
    </submittedName>
</protein>
<keyword evidence="4" id="KW-0862">Zinc</keyword>
<organism evidence="6 7">
    <name type="scientific">Sediminicurvatus halobius</name>
    <dbReference type="NCBI Taxonomy" id="2182432"/>
    <lineage>
        <taxon>Bacteria</taxon>
        <taxon>Pseudomonadati</taxon>
        <taxon>Pseudomonadota</taxon>
        <taxon>Gammaproteobacteria</taxon>
        <taxon>Chromatiales</taxon>
        <taxon>Ectothiorhodospiraceae</taxon>
        <taxon>Sediminicurvatus</taxon>
    </lineage>
</organism>
<comment type="caution">
    <text evidence="6">The sequence shown here is derived from an EMBL/GenBank/DDBJ whole genome shotgun (WGS) entry which is preliminary data.</text>
</comment>
<dbReference type="Pfam" id="PF01979">
    <property type="entry name" value="Amidohydro_1"/>
    <property type="match status" value="1"/>
</dbReference>
<comment type="similarity">
    <text evidence="1">Belongs to the metallo-dependent hydrolases superfamily. ATZ/TRZ family.</text>
</comment>
<dbReference type="SUPFAM" id="SSF51556">
    <property type="entry name" value="Metallo-dependent hydrolases"/>
    <property type="match status" value="1"/>
</dbReference>
<dbReference type="GO" id="GO:0046872">
    <property type="term" value="F:metal ion binding"/>
    <property type="evidence" value="ECO:0007669"/>
    <property type="project" value="UniProtKB-KW"/>
</dbReference>
<dbReference type="GO" id="GO:0016814">
    <property type="term" value="F:hydrolase activity, acting on carbon-nitrogen (but not peptide) bonds, in cyclic amidines"/>
    <property type="evidence" value="ECO:0007669"/>
    <property type="project" value="UniProtKB-ARBA"/>
</dbReference>